<dbReference type="AlphaFoldDB" id="A0A2M7TJC2"/>
<comment type="similarity">
    <text evidence="5">Belongs to the radical SAM superfamily. Anaerobic sulfatase-maturating enzyme family.</text>
</comment>
<evidence type="ECO:0000256" key="3">
    <source>
        <dbReference type="ARBA" id="ARBA00023004"/>
    </source>
</evidence>
<dbReference type="PANTHER" id="PTHR43273">
    <property type="entry name" value="ANAEROBIC SULFATASE-MATURATING ENZYME HOMOLOG ASLB-RELATED"/>
    <property type="match status" value="1"/>
</dbReference>
<dbReference type="InterPro" id="IPR007197">
    <property type="entry name" value="rSAM"/>
</dbReference>
<dbReference type="InterPro" id="IPR058240">
    <property type="entry name" value="rSAM_sf"/>
</dbReference>
<evidence type="ECO:0000256" key="2">
    <source>
        <dbReference type="ARBA" id="ARBA00022723"/>
    </source>
</evidence>
<keyword evidence="2" id="KW-0479">Metal-binding</keyword>
<dbReference type="SFLD" id="SFLDS00029">
    <property type="entry name" value="Radical_SAM"/>
    <property type="match status" value="1"/>
</dbReference>
<dbReference type="Pfam" id="PF04055">
    <property type="entry name" value="Radical_SAM"/>
    <property type="match status" value="1"/>
</dbReference>
<dbReference type="EMBL" id="PFNO01000213">
    <property type="protein sequence ID" value="PIZ46637.1"/>
    <property type="molecule type" value="Genomic_DNA"/>
</dbReference>
<reference evidence="8" key="1">
    <citation type="submission" date="2017-09" db="EMBL/GenBank/DDBJ databases">
        <title>Depth-based differentiation of microbial function through sediment-hosted aquifers and enrichment of novel symbionts in the deep terrestrial subsurface.</title>
        <authorList>
            <person name="Probst A.J."/>
            <person name="Ladd B."/>
            <person name="Jarett J.K."/>
            <person name="Geller-Mcgrath D.E."/>
            <person name="Sieber C.M.K."/>
            <person name="Emerson J.B."/>
            <person name="Anantharaman K."/>
            <person name="Thomas B.C."/>
            <person name="Malmstrom R."/>
            <person name="Stieglmeier M."/>
            <person name="Klingl A."/>
            <person name="Woyke T."/>
            <person name="Ryan C.M."/>
            <person name="Banfield J.F."/>
        </authorList>
    </citation>
    <scope>NUCLEOTIDE SEQUENCE [LARGE SCALE GENOMIC DNA]</scope>
</reference>
<dbReference type="GO" id="GO:0046872">
    <property type="term" value="F:metal ion binding"/>
    <property type="evidence" value="ECO:0007669"/>
    <property type="project" value="UniProtKB-KW"/>
</dbReference>
<evidence type="ECO:0000313" key="8">
    <source>
        <dbReference type="Proteomes" id="UP000229753"/>
    </source>
</evidence>
<dbReference type="Gene3D" id="3.20.20.70">
    <property type="entry name" value="Aldolase class I"/>
    <property type="match status" value="1"/>
</dbReference>
<keyword evidence="3" id="KW-0408">Iron</keyword>
<organism evidence="7 8">
    <name type="scientific">Candidatus Woesebacteria bacterium CG_4_10_14_0_2_um_filter_39_14</name>
    <dbReference type="NCBI Taxonomy" id="1975054"/>
    <lineage>
        <taxon>Bacteria</taxon>
        <taxon>Candidatus Woeseibacteriota</taxon>
    </lineage>
</organism>
<evidence type="ECO:0000256" key="5">
    <source>
        <dbReference type="ARBA" id="ARBA00023601"/>
    </source>
</evidence>
<comment type="caution">
    <text evidence="7">The sequence shown here is derived from an EMBL/GenBank/DDBJ whole genome shotgun (WGS) entry which is preliminary data.</text>
</comment>
<accession>A0A2M7TJC2</accession>
<dbReference type="GO" id="GO:0051536">
    <property type="term" value="F:iron-sulfur cluster binding"/>
    <property type="evidence" value="ECO:0007669"/>
    <property type="project" value="UniProtKB-KW"/>
</dbReference>
<dbReference type="InterPro" id="IPR013785">
    <property type="entry name" value="Aldolase_TIM"/>
</dbReference>
<protein>
    <recommendedName>
        <fullName evidence="6">Radical SAM core domain-containing protein</fullName>
    </recommendedName>
</protein>
<dbReference type="SFLD" id="SFLDG01067">
    <property type="entry name" value="SPASM/twitch_domain_containing"/>
    <property type="match status" value="1"/>
</dbReference>
<dbReference type="GO" id="GO:0016491">
    <property type="term" value="F:oxidoreductase activity"/>
    <property type="evidence" value="ECO:0007669"/>
    <property type="project" value="InterPro"/>
</dbReference>
<evidence type="ECO:0000259" key="6">
    <source>
        <dbReference type="Pfam" id="PF04055"/>
    </source>
</evidence>
<name>A0A2M7TJC2_9BACT</name>
<dbReference type="CDD" id="cd01335">
    <property type="entry name" value="Radical_SAM"/>
    <property type="match status" value="1"/>
</dbReference>
<keyword evidence="1" id="KW-0949">S-adenosyl-L-methionine</keyword>
<dbReference type="InterPro" id="IPR023867">
    <property type="entry name" value="Sulphatase_maturase_rSAM"/>
</dbReference>
<sequence>MSIELIKIGTDGTKLGFYNPLNGSFSAEVVEENTKSLEIIQTFPETELYIELTESCNLKCQGCAVGSERIASKDALLMEEDVLRSILAGTFRSVEDLRQKDPSRNKIKIKYAGGEPLLPKAFKLIEKAQEIMSVLGLEYPEIEFRQVILTNGVLINDEIVERIKEWHMSVSVSLWGLGDENDRARGMRHGFDSANKVLNGIGKLTEADIRFNVNHVVSPSNAERLKDFVSSMWDINSESFIGKDWNFPNETKPIPVAIQFLRPQTLSQMEMLESTGGAESMIVGIKEMFDVAIDLTRKGISIPGLQKLDYLQPFDGVTAFTCGSGMNYIAAGPRGISNCHEGLFMMEQNLEKINSGENILNIVNEPYVGNIGDIAGINRDYSNIDPSLQLALALHGGGGCPRVEQLSGGANLGAKSNTFTKGIYAEILPVYLSFEAERRSI</sequence>
<dbReference type="PANTHER" id="PTHR43273:SF3">
    <property type="entry name" value="ANAEROBIC SULFATASE-MATURATING ENZYME HOMOLOG ASLB-RELATED"/>
    <property type="match status" value="1"/>
</dbReference>
<feature type="domain" description="Radical SAM core" evidence="6">
    <location>
        <begin position="50"/>
        <end position="229"/>
    </location>
</feature>
<proteinExistence type="inferred from homology"/>
<evidence type="ECO:0000256" key="1">
    <source>
        <dbReference type="ARBA" id="ARBA00022691"/>
    </source>
</evidence>
<keyword evidence="4" id="KW-0411">Iron-sulfur</keyword>
<dbReference type="Proteomes" id="UP000229753">
    <property type="component" value="Unassembled WGS sequence"/>
</dbReference>
<dbReference type="SUPFAM" id="SSF102114">
    <property type="entry name" value="Radical SAM enzymes"/>
    <property type="match status" value="1"/>
</dbReference>
<gene>
    <name evidence="7" type="ORF">COY29_06315</name>
</gene>
<evidence type="ECO:0000313" key="7">
    <source>
        <dbReference type="EMBL" id="PIZ46637.1"/>
    </source>
</evidence>
<evidence type="ECO:0000256" key="4">
    <source>
        <dbReference type="ARBA" id="ARBA00023014"/>
    </source>
</evidence>